<organism evidence="2 3">
    <name type="scientific">Eutypa lata (strain UCR-EL1)</name>
    <name type="common">Grapevine dieback disease fungus</name>
    <name type="synonym">Eutypa armeniacae</name>
    <dbReference type="NCBI Taxonomy" id="1287681"/>
    <lineage>
        <taxon>Eukaryota</taxon>
        <taxon>Fungi</taxon>
        <taxon>Dikarya</taxon>
        <taxon>Ascomycota</taxon>
        <taxon>Pezizomycotina</taxon>
        <taxon>Sordariomycetes</taxon>
        <taxon>Xylariomycetidae</taxon>
        <taxon>Xylariales</taxon>
        <taxon>Diatrypaceae</taxon>
        <taxon>Eutypa</taxon>
    </lineage>
</organism>
<name>M7TL74_EUTLA</name>
<dbReference type="HOGENOM" id="CLU_1796467_0_0_1"/>
<evidence type="ECO:0000313" key="3">
    <source>
        <dbReference type="Proteomes" id="UP000012174"/>
    </source>
</evidence>
<evidence type="ECO:0008006" key="4">
    <source>
        <dbReference type="Google" id="ProtNLM"/>
    </source>
</evidence>
<sequence length="144" mass="15220">MQIKNLLTSTALLGSALAAPTARDACFPTDIQSGIQNLQGSLNTVILDLAQERYTSIRSDYSSTGRSLAYLEVEIIPDRCATDLPTSATTKDQAIAYLQATQAELMVLSQDAINGDCANGKTSICRTVNLYGAVAAFVQSVGVV</sequence>
<keyword evidence="3" id="KW-1185">Reference proteome</keyword>
<dbReference type="OrthoDB" id="4691572at2759"/>
<accession>M7TL74</accession>
<evidence type="ECO:0000256" key="1">
    <source>
        <dbReference type="SAM" id="SignalP"/>
    </source>
</evidence>
<reference evidence="3" key="1">
    <citation type="journal article" date="2013" name="Genome Announc.">
        <title>Draft genome sequence of the grapevine dieback fungus Eutypa lata UCR-EL1.</title>
        <authorList>
            <person name="Blanco-Ulate B."/>
            <person name="Rolshausen P.E."/>
            <person name="Cantu D."/>
        </authorList>
    </citation>
    <scope>NUCLEOTIDE SEQUENCE [LARGE SCALE GENOMIC DNA]</scope>
    <source>
        <strain evidence="3">UCR-EL1</strain>
    </source>
</reference>
<evidence type="ECO:0000313" key="2">
    <source>
        <dbReference type="EMBL" id="EMR67495.1"/>
    </source>
</evidence>
<feature type="chain" id="PRO_5004085710" description="Cell wall protein" evidence="1">
    <location>
        <begin position="19"/>
        <end position="144"/>
    </location>
</feature>
<dbReference type="Proteomes" id="UP000012174">
    <property type="component" value="Unassembled WGS sequence"/>
</dbReference>
<dbReference type="EMBL" id="KB706421">
    <property type="protein sequence ID" value="EMR67495.1"/>
    <property type="molecule type" value="Genomic_DNA"/>
</dbReference>
<keyword evidence="1" id="KW-0732">Signal</keyword>
<protein>
    <recommendedName>
        <fullName evidence="4">Cell wall protein</fullName>
    </recommendedName>
</protein>
<gene>
    <name evidence="2" type="ORF">UCREL1_5495</name>
</gene>
<dbReference type="AlphaFoldDB" id="M7TL74"/>
<proteinExistence type="predicted"/>
<dbReference type="KEGG" id="ela:UCREL1_5495"/>
<feature type="signal peptide" evidence="1">
    <location>
        <begin position="1"/>
        <end position="18"/>
    </location>
</feature>